<dbReference type="InterPro" id="IPR037914">
    <property type="entry name" value="SpoVT-AbrB_sf"/>
</dbReference>
<dbReference type="SMART" id="SM00966">
    <property type="entry name" value="SpoVT_AbrB"/>
    <property type="match status" value="1"/>
</dbReference>
<feature type="domain" description="SpoVT-AbrB" evidence="1">
    <location>
        <begin position="6"/>
        <end position="51"/>
    </location>
</feature>
<evidence type="ECO:0000313" key="2">
    <source>
        <dbReference type="EMBL" id="CUU88658.1"/>
    </source>
</evidence>
<dbReference type="Pfam" id="PF04014">
    <property type="entry name" value="MazE_antitoxin"/>
    <property type="match status" value="1"/>
</dbReference>
<dbReference type="GO" id="GO:0097351">
    <property type="term" value="F:toxin sequestering activity"/>
    <property type="evidence" value="ECO:0007669"/>
    <property type="project" value="InterPro"/>
</dbReference>
<dbReference type="Proteomes" id="UP000052257">
    <property type="component" value="Unassembled WGS sequence"/>
</dbReference>
<sequence length="80" mass="8948">MQVALNKWGNSIGIRVPNNILRELNIGLGRKIDIRVENGRAIIEPIDDKNEKLLNLLNSITEDNLHSEICCGNTIGKENI</sequence>
<dbReference type="GeneID" id="29473992"/>
<dbReference type="InterPro" id="IPR007159">
    <property type="entry name" value="SpoVT-AbrB_dom"/>
</dbReference>
<dbReference type="RefSeq" id="WP_059427690.1">
    <property type="nucleotide sequence ID" value="NZ_FAUT01000002.1"/>
</dbReference>
<dbReference type="Gene3D" id="2.10.260.10">
    <property type="match status" value="1"/>
</dbReference>
<accession>A0A9W5AV29</accession>
<dbReference type="AlphaFoldDB" id="A0A9W5AV29"/>
<evidence type="ECO:0000313" key="3">
    <source>
        <dbReference type="Proteomes" id="UP000052257"/>
    </source>
</evidence>
<gene>
    <name evidence="2" type="primary">mazE</name>
    <name evidence="2" type="ORF">ERS739220_01910</name>
</gene>
<organism evidence="2 3">
    <name type="scientific">Campylobacter hyointestinalis subsp. hyointestinalis</name>
    <dbReference type="NCBI Taxonomy" id="91352"/>
    <lineage>
        <taxon>Bacteria</taxon>
        <taxon>Pseudomonadati</taxon>
        <taxon>Campylobacterota</taxon>
        <taxon>Epsilonproteobacteria</taxon>
        <taxon>Campylobacterales</taxon>
        <taxon>Campylobacteraceae</taxon>
        <taxon>Campylobacter</taxon>
    </lineage>
</organism>
<dbReference type="GO" id="GO:0003677">
    <property type="term" value="F:DNA binding"/>
    <property type="evidence" value="ECO:0007669"/>
    <property type="project" value="InterPro"/>
</dbReference>
<protein>
    <submittedName>
        <fullName evidence="2">Antitoxin MazE</fullName>
    </submittedName>
</protein>
<dbReference type="PANTHER" id="PTHR40516">
    <property type="entry name" value="ANTITOXIN CHPS-RELATED"/>
    <property type="match status" value="1"/>
</dbReference>
<dbReference type="PANTHER" id="PTHR40516:SF1">
    <property type="entry name" value="ANTITOXIN CHPS-RELATED"/>
    <property type="match status" value="1"/>
</dbReference>
<proteinExistence type="predicted"/>
<name>A0A9W5AV29_CAMHY</name>
<dbReference type="InterPro" id="IPR039052">
    <property type="entry name" value="Antitox_PemI-like"/>
</dbReference>
<dbReference type="EMBL" id="FAUW01000005">
    <property type="protein sequence ID" value="CUU88658.1"/>
    <property type="molecule type" value="Genomic_DNA"/>
</dbReference>
<comment type="caution">
    <text evidence="2">The sequence shown here is derived from an EMBL/GenBank/DDBJ whole genome shotgun (WGS) entry which is preliminary data.</text>
</comment>
<dbReference type="SUPFAM" id="SSF89447">
    <property type="entry name" value="AbrB/MazE/MraZ-like"/>
    <property type="match status" value="1"/>
</dbReference>
<reference evidence="2 3" key="1">
    <citation type="submission" date="2015-11" db="EMBL/GenBank/DDBJ databases">
        <authorList>
            <consortium name="Pathogen Informatics"/>
        </authorList>
    </citation>
    <scope>NUCLEOTIDE SEQUENCE [LARGE SCALE GENOMIC DNA]</scope>
    <source>
        <strain evidence="2 3">006A-0191</strain>
    </source>
</reference>
<evidence type="ECO:0000259" key="1">
    <source>
        <dbReference type="SMART" id="SM00966"/>
    </source>
</evidence>